<dbReference type="STRING" id="762983.HMPREF9444_00462"/>
<comment type="subcellular location">
    <subcellularLocation>
        <location evidence="1">Membrane</location>
        <topology evidence="1">Multi-pass membrane protein</topology>
    </subcellularLocation>
</comment>
<dbReference type="Pfam" id="PF02674">
    <property type="entry name" value="Colicin_V"/>
    <property type="match status" value="1"/>
</dbReference>
<organism evidence="6 7">
    <name type="scientific">Succinatimonas hippei (strain DSM 22608 / JCM 16073 / KCTC 15190 / YIT 12066)</name>
    <dbReference type="NCBI Taxonomy" id="762983"/>
    <lineage>
        <taxon>Bacteria</taxon>
        <taxon>Pseudomonadati</taxon>
        <taxon>Pseudomonadota</taxon>
        <taxon>Gammaproteobacteria</taxon>
        <taxon>Aeromonadales</taxon>
        <taxon>Succinivibrionaceae</taxon>
        <taxon>Succinatimonas</taxon>
    </lineage>
</organism>
<dbReference type="Proteomes" id="UP000018458">
    <property type="component" value="Unassembled WGS sequence"/>
</dbReference>
<evidence type="ECO:0000313" key="7">
    <source>
        <dbReference type="Proteomes" id="UP000018458"/>
    </source>
</evidence>
<feature type="transmembrane region" description="Helical" evidence="5">
    <location>
        <begin position="29"/>
        <end position="46"/>
    </location>
</feature>
<dbReference type="HOGENOM" id="CLU_092720_2_3_6"/>
<comment type="caution">
    <text evidence="6">The sequence shown here is derived from an EMBL/GenBank/DDBJ whole genome shotgun (WGS) entry which is preliminary data.</text>
</comment>
<evidence type="ECO:0000256" key="1">
    <source>
        <dbReference type="ARBA" id="ARBA00004141"/>
    </source>
</evidence>
<dbReference type="InterPro" id="IPR003825">
    <property type="entry name" value="Colicin-V_CvpA"/>
</dbReference>
<reference evidence="6 7" key="1">
    <citation type="submission" date="2011-01" db="EMBL/GenBank/DDBJ databases">
        <authorList>
            <person name="Weinstock G."/>
            <person name="Sodergren E."/>
            <person name="Clifton S."/>
            <person name="Fulton L."/>
            <person name="Fulton B."/>
            <person name="Courtney L."/>
            <person name="Fronick C."/>
            <person name="Harrison M."/>
            <person name="Strong C."/>
            <person name="Farmer C."/>
            <person name="Delahaunty K."/>
            <person name="Markovic C."/>
            <person name="Hall O."/>
            <person name="Minx P."/>
            <person name="Tomlinson C."/>
            <person name="Mitreva M."/>
            <person name="Hou S."/>
            <person name="Chen J."/>
            <person name="Wollam A."/>
            <person name="Pepin K.H."/>
            <person name="Johnson M."/>
            <person name="Bhonagiri V."/>
            <person name="Zhang X."/>
            <person name="Suruliraj S."/>
            <person name="Warren W."/>
            <person name="Chinwalla A."/>
            <person name="Mardis E.R."/>
            <person name="Wilson R.K."/>
        </authorList>
    </citation>
    <scope>NUCLEOTIDE SEQUENCE [LARGE SCALE GENOMIC DNA]</scope>
    <source>
        <strain evidence="7">DSM 22608 / JCM 16073 / KCTC 15190 / YIT 12066</strain>
    </source>
</reference>
<dbReference type="PANTHER" id="PTHR36926:SF1">
    <property type="entry name" value="COLICIN V PRODUCTION PROTEIN"/>
    <property type="match status" value="1"/>
</dbReference>
<evidence type="ECO:0000313" key="6">
    <source>
        <dbReference type="EMBL" id="EFY07713.1"/>
    </source>
</evidence>
<protein>
    <submittedName>
        <fullName evidence="6">CvpA family protein</fullName>
    </submittedName>
</protein>
<dbReference type="RefSeq" id="WP_009142683.1">
    <property type="nucleotide sequence ID" value="NZ_GL830958.1"/>
</dbReference>
<evidence type="ECO:0000256" key="2">
    <source>
        <dbReference type="ARBA" id="ARBA00022692"/>
    </source>
</evidence>
<gene>
    <name evidence="6" type="primary">cvpA</name>
    <name evidence="6" type="ORF">HMPREF9444_00462</name>
</gene>
<name>E8LIE5_SUCHY</name>
<feature type="transmembrane region" description="Helical" evidence="5">
    <location>
        <begin position="66"/>
        <end position="88"/>
    </location>
</feature>
<dbReference type="EMBL" id="AEVO01000020">
    <property type="protein sequence ID" value="EFY07713.1"/>
    <property type="molecule type" value="Genomic_DNA"/>
</dbReference>
<feature type="transmembrane region" description="Helical" evidence="5">
    <location>
        <begin position="100"/>
        <end position="125"/>
    </location>
</feature>
<evidence type="ECO:0000256" key="4">
    <source>
        <dbReference type="ARBA" id="ARBA00023136"/>
    </source>
</evidence>
<proteinExistence type="predicted"/>
<dbReference type="GO" id="GO:0016020">
    <property type="term" value="C:membrane"/>
    <property type="evidence" value="ECO:0007669"/>
    <property type="project" value="UniProtKB-SubCell"/>
</dbReference>
<keyword evidence="7" id="KW-1185">Reference proteome</keyword>
<evidence type="ECO:0000256" key="3">
    <source>
        <dbReference type="ARBA" id="ARBA00022989"/>
    </source>
</evidence>
<dbReference type="PANTHER" id="PTHR36926">
    <property type="entry name" value="COLICIN V PRODUCTION PROTEIN"/>
    <property type="match status" value="1"/>
</dbReference>
<keyword evidence="3 5" id="KW-1133">Transmembrane helix</keyword>
<dbReference type="OrthoDB" id="9810601at2"/>
<feature type="transmembrane region" description="Helical" evidence="5">
    <location>
        <begin position="6"/>
        <end position="22"/>
    </location>
</feature>
<keyword evidence="2 5" id="KW-0812">Transmembrane</keyword>
<dbReference type="AlphaFoldDB" id="E8LIE5"/>
<evidence type="ECO:0000256" key="5">
    <source>
        <dbReference type="SAM" id="Phobius"/>
    </source>
</evidence>
<keyword evidence="4 5" id="KW-0472">Membrane</keyword>
<dbReference type="InterPro" id="IPR052719">
    <property type="entry name" value="CvpA-like"/>
</dbReference>
<dbReference type="GO" id="GO:0009403">
    <property type="term" value="P:toxin biosynthetic process"/>
    <property type="evidence" value="ECO:0007669"/>
    <property type="project" value="InterPro"/>
</dbReference>
<sequence length="166" mass="18165">MLTAADWAIVAVIAVSALLSVLRGFVREAISLGAWVGAFVVTGNFYSPLADKLTYFNDELTRNILAIIGLFVATLLIIGMCGNIIRSLMKKAGLSGTDRLLGIVFGVLRGILVVCAILALLQIFFKLHILSFILSTSWWQNSVFIPELQRIVNWFFIYLGTPITGA</sequence>
<dbReference type="eggNOG" id="COG1286">
    <property type="taxonomic scope" value="Bacteria"/>
</dbReference>
<accession>E8LIE5</accession>